<dbReference type="Gene3D" id="3.40.50.1460">
    <property type="match status" value="1"/>
</dbReference>
<evidence type="ECO:0000259" key="4">
    <source>
        <dbReference type="PROSITE" id="PS50207"/>
    </source>
</evidence>
<dbReference type="Pfam" id="PF00656">
    <property type="entry name" value="Peptidase_C14"/>
    <property type="match status" value="1"/>
</dbReference>
<dbReference type="InterPro" id="IPR015917">
    <property type="entry name" value="Pept_C14A"/>
</dbReference>
<dbReference type="InterPro" id="IPR011600">
    <property type="entry name" value="Pept_C14_caspase"/>
</dbReference>
<proteinExistence type="inferred from homology"/>
<comment type="similarity">
    <text evidence="1 2">Belongs to the peptidase C14A family.</text>
</comment>
<evidence type="ECO:0000256" key="2">
    <source>
        <dbReference type="RuleBase" id="RU003971"/>
    </source>
</evidence>
<reference evidence="7" key="1">
    <citation type="journal article" date="2015" name="Proc. Natl. Acad. Sci. U.S.A.">
        <title>Genome sequence of the Asian Tiger mosquito, Aedes albopictus, reveals insights into its biology, genetics, and evolution.</title>
        <authorList>
            <person name="Chen X.G."/>
            <person name="Jiang X."/>
            <person name="Gu J."/>
            <person name="Xu M."/>
            <person name="Wu Y."/>
            <person name="Deng Y."/>
            <person name="Zhang C."/>
            <person name="Bonizzoni M."/>
            <person name="Dermauw W."/>
            <person name="Vontas J."/>
            <person name="Armbruster P."/>
            <person name="Huang X."/>
            <person name="Yang Y."/>
            <person name="Zhang H."/>
            <person name="He W."/>
            <person name="Peng H."/>
            <person name="Liu Y."/>
            <person name="Wu K."/>
            <person name="Chen J."/>
            <person name="Lirakis M."/>
            <person name="Topalis P."/>
            <person name="Van Leeuwen T."/>
            <person name="Hall A.B."/>
            <person name="Jiang X."/>
            <person name="Thorpe C."/>
            <person name="Mueller R.L."/>
            <person name="Sun C."/>
            <person name="Waterhouse R.M."/>
            <person name="Yan G."/>
            <person name="Tu Z.J."/>
            <person name="Fang X."/>
            <person name="James A.A."/>
        </authorList>
    </citation>
    <scope>NUCLEOTIDE SEQUENCE [LARGE SCALE GENOMIC DNA]</scope>
    <source>
        <strain evidence="7">Foshan</strain>
    </source>
</reference>
<evidence type="ECO:0008006" key="8">
    <source>
        <dbReference type="Google" id="ProtNLM"/>
    </source>
</evidence>
<dbReference type="PROSITE" id="PS50207">
    <property type="entry name" value="CASPASE_P10"/>
    <property type="match status" value="1"/>
</dbReference>
<evidence type="ECO:0000256" key="1">
    <source>
        <dbReference type="ARBA" id="ARBA00010134"/>
    </source>
</evidence>
<dbReference type="PANTHER" id="PTHR10454">
    <property type="entry name" value="CASPASE"/>
    <property type="match status" value="1"/>
</dbReference>
<evidence type="ECO:0000313" key="7">
    <source>
        <dbReference type="Proteomes" id="UP000069940"/>
    </source>
</evidence>
<dbReference type="InterPro" id="IPR002138">
    <property type="entry name" value="Pept_C14_p10"/>
</dbReference>
<feature type="domain" description="Caspase family p20" evidence="5">
    <location>
        <begin position="68"/>
        <end position="196"/>
    </location>
</feature>
<dbReference type="InterPro" id="IPR001309">
    <property type="entry name" value="Pept_C14_p20"/>
</dbReference>
<dbReference type="RefSeq" id="XP_019559684.2">
    <property type="nucleotide sequence ID" value="XM_019704139.3"/>
</dbReference>
<dbReference type="PROSITE" id="PS50208">
    <property type="entry name" value="CASPASE_P20"/>
    <property type="match status" value="1"/>
</dbReference>
<feature type="domain" description="Caspase family p10" evidence="4">
    <location>
        <begin position="222"/>
        <end position="315"/>
    </location>
</feature>
<dbReference type="InterPro" id="IPR029030">
    <property type="entry name" value="Caspase-like_dom_sf"/>
</dbReference>
<sequence length="317" mass="35956">MDVTGSVGAGPKPDRVDAKGNLQQSDSESEDAKPIEETLEEVPKRKGSGYLYTPNGPTAKAYSMNGSKRGRVLIFNHVKFEDPSYDERVGTNRDVDRLYKVLPRLGFSQEDIEVYEDYSYSEINRIAVKLEYDKDLKQADCLMVFILTHGEEGDKLMAQDDSYNLYKFLENFTPTSLNSMAGKPKLFFIQACRGSKLDRGVQLRAQLIQADCIKDFTDSQSETYTYPEFADLLIVMSSHHGHYSFRNETGSWLIQELCNVIESCEPLETISIYDILTETNDAVSKRISNADGEKDKKKQIPSFYSTLTKKLYFGPLE</sequence>
<dbReference type="EnsemblMetazoa" id="AALFPA23_010897.R15371">
    <property type="protein sequence ID" value="AALFPA23_010897.P15371"/>
    <property type="gene ID" value="AALFPA23_010897"/>
</dbReference>
<dbReference type="PRINTS" id="PR00376">
    <property type="entry name" value="IL1BCENZYME"/>
</dbReference>
<feature type="compositionally biased region" description="Basic and acidic residues" evidence="3">
    <location>
        <begin position="30"/>
        <end position="44"/>
    </location>
</feature>
<evidence type="ECO:0000313" key="6">
    <source>
        <dbReference type="EnsemblMetazoa" id="AALFPA23_010897.P15371"/>
    </source>
</evidence>
<dbReference type="PANTHER" id="PTHR10454:SF232">
    <property type="entry name" value="AT03047P-RELATED"/>
    <property type="match status" value="1"/>
</dbReference>
<evidence type="ECO:0000256" key="3">
    <source>
        <dbReference type="SAM" id="MobiDB-lite"/>
    </source>
</evidence>
<name>A0ABM1YP64_AEDAL</name>
<protein>
    <recommendedName>
        <fullName evidence="8">Caspase</fullName>
    </recommendedName>
</protein>
<organism evidence="6 7">
    <name type="scientific">Aedes albopictus</name>
    <name type="common">Asian tiger mosquito</name>
    <name type="synonym">Stegomyia albopicta</name>
    <dbReference type="NCBI Taxonomy" id="7160"/>
    <lineage>
        <taxon>Eukaryota</taxon>
        <taxon>Metazoa</taxon>
        <taxon>Ecdysozoa</taxon>
        <taxon>Arthropoda</taxon>
        <taxon>Hexapoda</taxon>
        <taxon>Insecta</taxon>
        <taxon>Pterygota</taxon>
        <taxon>Neoptera</taxon>
        <taxon>Endopterygota</taxon>
        <taxon>Diptera</taxon>
        <taxon>Nematocera</taxon>
        <taxon>Culicoidea</taxon>
        <taxon>Culicidae</taxon>
        <taxon>Culicinae</taxon>
        <taxon>Aedini</taxon>
        <taxon>Aedes</taxon>
        <taxon>Stegomyia</taxon>
    </lineage>
</organism>
<keyword evidence="7" id="KW-1185">Reference proteome</keyword>
<dbReference type="SMART" id="SM00115">
    <property type="entry name" value="CASc"/>
    <property type="match status" value="1"/>
</dbReference>
<dbReference type="SUPFAM" id="SSF52129">
    <property type="entry name" value="Caspase-like"/>
    <property type="match status" value="1"/>
</dbReference>
<accession>A0ABM1YP64</accession>
<evidence type="ECO:0000259" key="5">
    <source>
        <dbReference type="PROSITE" id="PS50208"/>
    </source>
</evidence>
<dbReference type="Proteomes" id="UP000069940">
    <property type="component" value="Unassembled WGS sequence"/>
</dbReference>
<dbReference type="GeneID" id="109428408"/>
<dbReference type="InterPro" id="IPR033139">
    <property type="entry name" value="Caspase_cys_AS"/>
</dbReference>
<dbReference type="InterPro" id="IPR002398">
    <property type="entry name" value="Pept_C14"/>
</dbReference>
<reference evidence="6" key="2">
    <citation type="submission" date="2025-05" db="UniProtKB">
        <authorList>
            <consortium name="EnsemblMetazoa"/>
        </authorList>
    </citation>
    <scope>IDENTIFICATION</scope>
    <source>
        <strain evidence="6">Foshan</strain>
    </source>
</reference>
<dbReference type="PROSITE" id="PS01122">
    <property type="entry name" value="CASPASE_CYS"/>
    <property type="match status" value="1"/>
</dbReference>
<feature type="region of interest" description="Disordered" evidence="3">
    <location>
        <begin position="1"/>
        <end position="57"/>
    </location>
</feature>